<organism evidence="1">
    <name type="scientific">marine metagenome</name>
    <dbReference type="NCBI Taxonomy" id="408172"/>
    <lineage>
        <taxon>unclassified sequences</taxon>
        <taxon>metagenomes</taxon>
        <taxon>ecological metagenomes</taxon>
    </lineage>
</organism>
<dbReference type="AlphaFoldDB" id="A0A381R4F7"/>
<accession>A0A381R4F7</accession>
<name>A0A381R4F7_9ZZZZ</name>
<reference evidence="1" key="1">
    <citation type="submission" date="2018-05" db="EMBL/GenBank/DDBJ databases">
        <authorList>
            <person name="Lanie J.A."/>
            <person name="Ng W.-L."/>
            <person name="Kazmierczak K.M."/>
            <person name="Andrzejewski T.M."/>
            <person name="Davidsen T.M."/>
            <person name="Wayne K.J."/>
            <person name="Tettelin H."/>
            <person name="Glass J.I."/>
            <person name="Rusch D."/>
            <person name="Podicherti R."/>
            <person name="Tsui H.-C.T."/>
            <person name="Winkler M.E."/>
        </authorList>
    </citation>
    <scope>NUCLEOTIDE SEQUENCE</scope>
</reference>
<protein>
    <submittedName>
        <fullName evidence="1">Uncharacterized protein</fullName>
    </submittedName>
</protein>
<dbReference type="EMBL" id="UINC01001665">
    <property type="protein sequence ID" value="SUZ86104.1"/>
    <property type="molecule type" value="Genomic_DNA"/>
</dbReference>
<sequence length="73" mass="8182">MGNWIVLTVGTLVAMVVFRMKRPADETLETPSNFITFFHPILGEGDLFVGGVLVLYFSSRLFLALSQTIRSIF</sequence>
<gene>
    <name evidence="1" type="ORF">METZ01_LOCUS38958</name>
</gene>
<proteinExistence type="predicted"/>
<evidence type="ECO:0000313" key="1">
    <source>
        <dbReference type="EMBL" id="SUZ86104.1"/>
    </source>
</evidence>